<dbReference type="InterPro" id="IPR015421">
    <property type="entry name" value="PyrdxlP-dep_Trfase_major"/>
</dbReference>
<dbReference type="PANTHER" id="PTHR11601">
    <property type="entry name" value="CYSTEINE DESULFURYLASE FAMILY MEMBER"/>
    <property type="match status" value="1"/>
</dbReference>
<accession>A0A1I5A5T7</accession>
<feature type="domain" description="Aminotransferase class V" evidence="11">
    <location>
        <begin position="4"/>
        <end position="370"/>
    </location>
</feature>
<keyword evidence="5" id="KW-0479">Metal-binding</keyword>
<dbReference type="GO" id="GO:0051536">
    <property type="term" value="F:iron-sulfur cluster binding"/>
    <property type="evidence" value="ECO:0007669"/>
    <property type="project" value="UniProtKB-KW"/>
</dbReference>
<dbReference type="GO" id="GO:0046872">
    <property type="term" value="F:metal ion binding"/>
    <property type="evidence" value="ECO:0007669"/>
    <property type="project" value="UniProtKB-KW"/>
</dbReference>
<dbReference type="EMBL" id="FOUZ01000015">
    <property type="protein sequence ID" value="SFN57768.1"/>
    <property type="molecule type" value="Genomic_DNA"/>
</dbReference>
<protein>
    <recommendedName>
        <fullName evidence="3">cysteine desulfurase</fullName>
        <ecNumber evidence="3">2.8.1.7</ecNumber>
    </recommendedName>
</protein>
<keyword evidence="4" id="KW-0808">Transferase</keyword>
<dbReference type="GO" id="GO:0031071">
    <property type="term" value="F:cysteine desulfurase activity"/>
    <property type="evidence" value="ECO:0007669"/>
    <property type="project" value="UniProtKB-EC"/>
</dbReference>
<evidence type="ECO:0000256" key="7">
    <source>
        <dbReference type="ARBA" id="ARBA00023004"/>
    </source>
</evidence>
<dbReference type="Proteomes" id="UP000199149">
    <property type="component" value="Unassembled WGS sequence"/>
</dbReference>
<dbReference type="InterPro" id="IPR015422">
    <property type="entry name" value="PyrdxlP-dep_Trfase_small"/>
</dbReference>
<keyword evidence="8" id="KW-0411">Iron-sulfur</keyword>
<dbReference type="EC" id="2.8.1.7" evidence="3"/>
<comment type="catalytic activity">
    <reaction evidence="9">
        <text>(sulfur carrier)-H + L-cysteine = (sulfur carrier)-SH + L-alanine</text>
        <dbReference type="Rhea" id="RHEA:43892"/>
        <dbReference type="Rhea" id="RHEA-COMP:14737"/>
        <dbReference type="Rhea" id="RHEA-COMP:14739"/>
        <dbReference type="ChEBI" id="CHEBI:29917"/>
        <dbReference type="ChEBI" id="CHEBI:35235"/>
        <dbReference type="ChEBI" id="CHEBI:57972"/>
        <dbReference type="ChEBI" id="CHEBI:64428"/>
        <dbReference type="EC" id="2.8.1.7"/>
    </reaction>
</comment>
<dbReference type="SUPFAM" id="SSF53383">
    <property type="entry name" value="PLP-dependent transferases"/>
    <property type="match status" value="1"/>
</dbReference>
<dbReference type="PIRSF" id="PIRSF005572">
    <property type="entry name" value="NifS"/>
    <property type="match status" value="1"/>
</dbReference>
<evidence type="ECO:0000256" key="8">
    <source>
        <dbReference type="ARBA" id="ARBA00023014"/>
    </source>
</evidence>
<gene>
    <name evidence="12" type="ORF">SAMN05421738_11571</name>
</gene>
<keyword evidence="13" id="KW-1185">Reference proteome</keyword>
<dbReference type="InterPro" id="IPR015424">
    <property type="entry name" value="PyrdxlP-dep_Trfase"/>
</dbReference>
<dbReference type="PROSITE" id="PS00595">
    <property type="entry name" value="AA_TRANSFER_CLASS_5"/>
    <property type="match status" value="1"/>
</dbReference>
<dbReference type="AlphaFoldDB" id="A0A1I5A5T7"/>
<dbReference type="PANTHER" id="PTHR11601:SF34">
    <property type="entry name" value="CYSTEINE DESULFURASE"/>
    <property type="match status" value="1"/>
</dbReference>
<proteinExistence type="inferred from homology"/>
<dbReference type="Gene3D" id="3.90.1150.10">
    <property type="entry name" value="Aspartate Aminotransferase, domain 1"/>
    <property type="match status" value="1"/>
</dbReference>
<evidence type="ECO:0000256" key="3">
    <source>
        <dbReference type="ARBA" id="ARBA00012239"/>
    </source>
</evidence>
<keyword evidence="7" id="KW-0408">Iron</keyword>
<dbReference type="InterPro" id="IPR000192">
    <property type="entry name" value="Aminotrans_V_dom"/>
</dbReference>
<dbReference type="Pfam" id="PF00266">
    <property type="entry name" value="Aminotran_5"/>
    <property type="match status" value="1"/>
</dbReference>
<organism evidence="12 13">
    <name type="scientific">Algoriella xinjiangensis</name>
    <dbReference type="NCBI Taxonomy" id="684065"/>
    <lineage>
        <taxon>Bacteria</taxon>
        <taxon>Pseudomonadati</taxon>
        <taxon>Bacteroidota</taxon>
        <taxon>Flavobacteriia</taxon>
        <taxon>Flavobacteriales</taxon>
        <taxon>Weeksellaceae</taxon>
        <taxon>Algoriella</taxon>
    </lineage>
</organism>
<evidence type="ECO:0000256" key="4">
    <source>
        <dbReference type="ARBA" id="ARBA00022679"/>
    </source>
</evidence>
<dbReference type="Gene3D" id="1.10.260.50">
    <property type="match status" value="1"/>
</dbReference>
<evidence type="ECO:0000256" key="9">
    <source>
        <dbReference type="ARBA" id="ARBA00050776"/>
    </source>
</evidence>
<evidence type="ECO:0000313" key="12">
    <source>
        <dbReference type="EMBL" id="SFN57768.1"/>
    </source>
</evidence>
<name>A0A1I5A5T7_9FLAO</name>
<dbReference type="Gene3D" id="3.40.640.10">
    <property type="entry name" value="Type I PLP-dependent aspartate aminotransferase-like (Major domain)"/>
    <property type="match status" value="1"/>
</dbReference>
<evidence type="ECO:0000256" key="10">
    <source>
        <dbReference type="RuleBase" id="RU004504"/>
    </source>
</evidence>
<dbReference type="RefSeq" id="WP_092909601.1">
    <property type="nucleotide sequence ID" value="NZ_FOUZ01000015.1"/>
</dbReference>
<evidence type="ECO:0000256" key="5">
    <source>
        <dbReference type="ARBA" id="ARBA00022723"/>
    </source>
</evidence>
<evidence type="ECO:0000259" key="11">
    <source>
        <dbReference type="Pfam" id="PF00266"/>
    </source>
</evidence>
<keyword evidence="6" id="KW-0663">Pyridoxal phosphate</keyword>
<evidence type="ECO:0000256" key="1">
    <source>
        <dbReference type="ARBA" id="ARBA00001933"/>
    </source>
</evidence>
<dbReference type="InterPro" id="IPR016454">
    <property type="entry name" value="Cysteine_dSase"/>
</dbReference>
<evidence type="ECO:0000313" key="13">
    <source>
        <dbReference type="Proteomes" id="UP000199149"/>
    </source>
</evidence>
<sequence length="386" mass="42560">MQRVYLDNAATTAIRPEVVDEMANVMKNVYGNPSSTHVFGREAKALIELSRKNIAQRLNVTSAEIYFTSCGTESNNTIIRSCVNDLDVTRIITTDLEHKCVLESVKDLEKREKVDVIRLNILKDGNIDYDQLEELIKDQSKKTLVSLMHANNEIGNLTDVKHIAKICQENNTLFHTDTVQTVGHYDLDLKDLGVDFASCSAHKIHGPKGAGFLYAKKATHIKPLISGGGQERGLRSGTENVYGIVGLSKSLDLALDELDAHISHIKEIKQYTIDQLKEAIPGVAFNGLSEDLEKSLYALLSIKLPFHDSLIGFELELAGIAVSQGSACSSGAAKVSLVMSTLYTDEEIDQMTPLRVSFSYETTKEDIDILISTLKKIAAKHQLQNA</sequence>
<evidence type="ECO:0000256" key="6">
    <source>
        <dbReference type="ARBA" id="ARBA00022898"/>
    </source>
</evidence>
<comment type="similarity">
    <text evidence="2">Belongs to the class-V pyridoxal-phosphate-dependent aminotransferase family. NifS/IscS subfamily.</text>
</comment>
<dbReference type="InterPro" id="IPR020578">
    <property type="entry name" value="Aminotrans_V_PyrdxlP_BS"/>
</dbReference>
<comment type="cofactor">
    <cofactor evidence="1 10">
        <name>pyridoxal 5'-phosphate</name>
        <dbReference type="ChEBI" id="CHEBI:597326"/>
    </cofactor>
</comment>
<reference evidence="13" key="1">
    <citation type="submission" date="2016-10" db="EMBL/GenBank/DDBJ databases">
        <authorList>
            <person name="Varghese N."/>
            <person name="Submissions S."/>
        </authorList>
    </citation>
    <scope>NUCLEOTIDE SEQUENCE [LARGE SCALE GENOMIC DNA]</scope>
    <source>
        <strain evidence="13">XJ109</strain>
    </source>
</reference>
<dbReference type="OrthoDB" id="9804366at2"/>
<dbReference type="STRING" id="684065.SAMN05421738_11571"/>
<evidence type="ECO:0000256" key="2">
    <source>
        <dbReference type="ARBA" id="ARBA00006490"/>
    </source>
</evidence>